<dbReference type="PANTHER" id="PTHR47354">
    <property type="entry name" value="NADH OXIDOREDUCTASE HCR"/>
    <property type="match status" value="1"/>
</dbReference>
<dbReference type="PANTHER" id="PTHR47354:SF5">
    <property type="entry name" value="PROTEIN RFBI"/>
    <property type="match status" value="1"/>
</dbReference>
<accession>A0A3B1AWQ7</accession>
<evidence type="ECO:0000259" key="2">
    <source>
        <dbReference type="PROSITE" id="PS51384"/>
    </source>
</evidence>
<dbReference type="Pfam" id="PF00111">
    <property type="entry name" value="Fer2"/>
    <property type="match status" value="1"/>
</dbReference>
<evidence type="ECO:0000259" key="1">
    <source>
        <dbReference type="PROSITE" id="PS51085"/>
    </source>
</evidence>
<dbReference type="EMBL" id="UOFY01000051">
    <property type="protein sequence ID" value="VAX10476.1"/>
    <property type="molecule type" value="Genomic_DNA"/>
</dbReference>
<dbReference type="PRINTS" id="PR00410">
    <property type="entry name" value="PHEHYDRXLASE"/>
</dbReference>
<dbReference type="InterPro" id="IPR008333">
    <property type="entry name" value="Cbr1-like_FAD-bd_dom"/>
</dbReference>
<feature type="domain" description="FAD-binding FR-type" evidence="2">
    <location>
        <begin position="100"/>
        <end position="200"/>
    </location>
</feature>
<dbReference type="PROSITE" id="PS51384">
    <property type="entry name" value="FAD_FR"/>
    <property type="match status" value="1"/>
</dbReference>
<protein>
    <recommendedName>
        <fullName evidence="4">2-polyprenylphenol hydroxylase and related flavodoxin oxidoreductases / CDP-6-deoxy-delta-3,4-glucoseen reductase-like</fullName>
    </recommendedName>
</protein>
<evidence type="ECO:0000313" key="3">
    <source>
        <dbReference type="EMBL" id="VAX10476.1"/>
    </source>
</evidence>
<dbReference type="Pfam" id="PF00175">
    <property type="entry name" value="NAD_binding_1"/>
    <property type="match status" value="1"/>
</dbReference>
<dbReference type="Gene3D" id="3.40.50.80">
    <property type="entry name" value="Nucleotide-binding domain of ferredoxin-NADP reductase (FNR) module"/>
    <property type="match status" value="1"/>
</dbReference>
<dbReference type="InterPro" id="IPR036010">
    <property type="entry name" value="2Fe-2S_ferredoxin-like_sf"/>
</dbReference>
<dbReference type="InterPro" id="IPR050415">
    <property type="entry name" value="MRET"/>
</dbReference>
<dbReference type="InterPro" id="IPR001433">
    <property type="entry name" value="OxRdtase_FAD/NAD-bd"/>
</dbReference>
<dbReference type="Gene3D" id="2.40.30.10">
    <property type="entry name" value="Translation factors"/>
    <property type="match status" value="1"/>
</dbReference>
<name>A0A3B1AWQ7_9ZZZZ</name>
<organism evidence="3">
    <name type="scientific">hydrothermal vent metagenome</name>
    <dbReference type="NCBI Taxonomy" id="652676"/>
    <lineage>
        <taxon>unclassified sequences</taxon>
        <taxon>metagenomes</taxon>
        <taxon>ecological metagenomes</taxon>
    </lineage>
</organism>
<dbReference type="Gene3D" id="3.10.20.30">
    <property type="match status" value="1"/>
</dbReference>
<proteinExistence type="predicted"/>
<dbReference type="InterPro" id="IPR039261">
    <property type="entry name" value="FNR_nucleotide-bd"/>
</dbReference>
<dbReference type="SUPFAM" id="SSF63380">
    <property type="entry name" value="Riboflavin synthase domain-like"/>
    <property type="match status" value="1"/>
</dbReference>
<dbReference type="InterPro" id="IPR017927">
    <property type="entry name" value="FAD-bd_FR_type"/>
</dbReference>
<dbReference type="Pfam" id="PF00970">
    <property type="entry name" value="FAD_binding_6"/>
    <property type="match status" value="1"/>
</dbReference>
<dbReference type="PROSITE" id="PS51085">
    <property type="entry name" value="2FE2S_FER_2"/>
    <property type="match status" value="1"/>
</dbReference>
<sequence>MSLQVTLKPSGHQFNVEFGETLLEAALRSGISLEYNCNNGTCGKCQASLVDGEIAETLHSDFVFKNTGKVEKQILLCRCKPATDLILEAREASNADEIPEQSIQTQVYRIEEASGDIRLLQLRTPRSQSLQFLAGQHVRLKVEGLPARHKSIASCPCNGMYLQFHFRNNPDNEFSNYIFNQVKTKSKITVTGPYGGFHLDEDSPRTIIFIAYETGFAPIKSLVEHALAREMSQDIHLYWLSRTNTPHYLENYCRAWSDAEDNFHYHSVTLATDVDAQIPQQLEHWGDSLLDKHPVLSDCDIYINGPDEKFKRLSDKLIENGLPRAQLQIDNMQRY</sequence>
<dbReference type="InterPro" id="IPR017938">
    <property type="entry name" value="Riboflavin_synthase-like_b-brl"/>
</dbReference>
<dbReference type="GO" id="GO:0016491">
    <property type="term" value="F:oxidoreductase activity"/>
    <property type="evidence" value="ECO:0007669"/>
    <property type="project" value="InterPro"/>
</dbReference>
<dbReference type="InterPro" id="IPR001041">
    <property type="entry name" value="2Fe-2S_ferredoxin-type"/>
</dbReference>
<reference evidence="3" key="1">
    <citation type="submission" date="2018-06" db="EMBL/GenBank/DDBJ databases">
        <authorList>
            <person name="Zhirakovskaya E."/>
        </authorList>
    </citation>
    <scope>NUCLEOTIDE SEQUENCE</scope>
</reference>
<dbReference type="GO" id="GO:0051536">
    <property type="term" value="F:iron-sulfur cluster binding"/>
    <property type="evidence" value="ECO:0007669"/>
    <property type="project" value="InterPro"/>
</dbReference>
<gene>
    <name evidence="3" type="ORF">MNBD_GAMMA25-1396</name>
</gene>
<evidence type="ECO:0008006" key="4">
    <source>
        <dbReference type="Google" id="ProtNLM"/>
    </source>
</evidence>
<dbReference type="AlphaFoldDB" id="A0A3B1AWQ7"/>
<feature type="domain" description="2Fe-2S ferredoxin-type" evidence="1">
    <location>
        <begin position="3"/>
        <end position="93"/>
    </location>
</feature>
<dbReference type="SUPFAM" id="SSF54292">
    <property type="entry name" value="2Fe-2S ferredoxin-like"/>
    <property type="match status" value="1"/>
</dbReference>
<dbReference type="SUPFAM" id="SSF52343">
    <property type="entry name" value="Ferredoxin reductase-like, C-terminal NADP-linked domain"/>
    <property type="match status" value="1"/>
</dbReference>
<dbReference type="CDD" id="cd00207">
    <property type="entry name" value="fer2"/>
    <property type="match status" value="1"/>
</dbReference>
<dbReference type="InterPro" id="IPR012675">
    <property type="entry name" value="Beta-grasp_dom_sf"/>
</dbReference>